<dbReference type="InterPro" id="IPR001017">
    <property type="entry name" value="DH_E1"/>
</dbReference>
<dbReference type="SMART" id="SM00861">
    <property type="entry name" value="Transket_pyr"/>
    <property type="match status" value="1"/>
</dbReference>
<dbReference type="GO" id="GO:0004591">
    <property type="term" value="F:oxoglutarate dehydrogenase (succinyl-transferring) activity"/>
    <property type="evidence" value="ECO:0007669"/>
    <property type="project" value="TreeGrafter"/>
</dbReference>
<accession>A0A6J6CS46</accession>
<dbReference type="InterPro" id="IPR023213">
    <property type="entry name" value="CAT-like_dom_sf"/>
</dbReference>
<keyword evidence="8" id="KW-0511">Multifunctional enzyme</keyword>
<dbReference type="GO" id="GO:0005829">
    <property type="term" value="C:cytosol"/>
    <property type="evidence" value="ECO:0007669"/>
    <property type="project" value="TreeGrafter"/>
</dbReference>
<dbReference type="NCBIfam" id="NF008907">
    <property type="entry name" value="PRK12270.1"/>
    <property type="match status" value="1"/>
</dbReference>
<dbReference type="Gene3D" id="3.40.50.12470">
    <property type="match status" value="1"/>
</dbReference>
<dbReference type="Pfam" id="PF00676">
    <property type="entry name" value="E1_dh"/>
    <property type="match status" value="1"/>
</dbReference>
<dbReference type="PANTHER" id="PTHR23152">
    <property type="entry name" value="2-OXOGLUTARATE DEHYDROGENASE"/>
    <property type="match status" value="1"/>
</dbReference>
<dbReference type="Gene3D" id="1.10.287.1150">
    <property type="entry name" value="TPP helical domain"/>
    <property type="match status" value="1"/>
</dbReference>
<dbReference type="InterPro" id="IPR001078">
    <property type="entry name" value="2-oxoacid_DH_actylTfrase"/>
</dbReference>
<evidence type="ECO:0000256" key="9">
    <source>
        <dbReference type="ARBA" id="ARBA00052761"/>
    </source>
</evidence>
<evidence type="ECO:0000259" key="10">
    <source>
        <dbReference type="SMART" id="SM00861"/>
    </source>
</evidence>
<evidence type="ECO:0000256" key="2">
    <source>
        <dbReference type="ARBA" id="ARBA00001964"/>
    </source>
</evidence>
<dbReference type="AlphaFoldDB" id="A0A6J6CS46"/>
<dbReference type="CDD" id="cd02016">
    <property type="entry name" value="TPP_E1_OGDC_like"/>
    <property type="match status" value="1"/>
</dbReference>
<evidence type="ECO:0000256" key="6">
    <source>
        <dbReference type="ARBA" id="ARBA00023002"/>
    </source>
</evidence>
<organism evidence="11">
    <name type="scientific">freshwater metagenome</name>
    <dbReference type="NCBI Taxonomy" id="449393"/>
    <lineage>
        <taxon>unclassified sequences</taxon>
        <taxon>metagenomes</taxon>
        <taxon>ecological metagenomes</taxon>
    </lineage>
</organism>
<comment type="cofactor">
    <cofactor evidence="1">
        <name>Mg(2+)</name>
        <dbReference type="ChEBI" id="CHEBI:18420"/>
    </cofactor>
</comment>
<dbReference type="UniPathway" id="UPA00223">
    <property type="reaction ID" value="UER00997"/>
</dbReference>
<dbReference type="EMBL" id="CAEZSX010000065">
    <property type="protein sequence ID" value="CAB4554322.1"/>
    <property type="molecule type" value="Genomic_DNA"/>
</dbReference>
<dbReference type="Pfam" id="PF00198">
    <property type="entry name" value="2-oxoacid_dh"/>
    <property type="match status" value="1"/>
</dbReference>
<comment type="pathway">
    <text evidence="3">Carbohydrate metabolism; tricarboxylic acid cycle; succinyl-CoA from 2-oxoglutarate (dehydrogenase route): step 1/1.</text>
</comment>
<dbReference type="GO" id="GO:0006099">
    <property type="term" value="P:tricarboxylic acid cycle"/>
    <property type="evidence" value="ECO:0007669"/>
    <property type="project" value="UniProtKB-UniPathway"/>
</dbReference>
<evidence type="ECO:0000256" key="4">
    <source>
        <dbReference type="ARBA" id="ARBA00022723"/>
    </source>
</evidence>
<dbReference type="GO" id="GO:0045252">
    <property type="term" value="C:oxoglutarate dehydrogenase complex"/>
    <property type="evidence" value="ECO:0007669"/>
    <property type="project" value="TreeGrafter"/>
</dbReference>
<dbReference type="PANTHER" id="PTHR23152:SF4">
    <property type="entry name" value="2-OXOADIPATE DEHYDROGENASE COMPLEX COMPONENT E1"/>
    <property type="match status" value="1"/>
</dbReference>
<dbReference type="InterPro" id="IPR029061">
    <property type="entry name" value="THDP-binding"/>
</dbReference>
<dbReference type="NCBIfam" id="TIGR00239">
    <property type="entry name" value="2oxo_dh_E1"/>
    <property type="match status" value="1"/>
</dbReference>
<proteinExistence type="predicted"/>
<comment type="catalytic activity">
    <reaction evidence="9">
        <text>N(6)-[(R)-dihydrolipoyl]-L-lysyl-[protein] + succinyl-CoA = N(6)-[(R)-S(8)-succinyldihydrolipoyl]-L-lysyl-[protein] + CoA</text>
        <dbReference type="Rhea" id="RHEA:15213"/>
        <dbReference type="Rhea" id="RHEA-COMP:10475"/>
        <dbReference type="Rhea" id="RHEA-COMP:20092"/>
        <dbReference type="ChEBI" id="CHEBI:57287"/>
        <dbReference type="ChEBI" id="CHEBI:57292"/>
        <dbReference type="ChEBI" id="CHEBI:83100"/>
        <dbReference type="ChEBI" id="CHEBI:83120"/>
        <dbReference type="EC" id="2.3.1.61"/>
    </reaction>
</comment>
<dbReference type="NCBIfam" id="NF006914">
    <property type="entry name" value="PRK09404.1"/>
    <property type="match status" value="1"/>
</dbReference>
<keyword evidence="4" id="KW-0479">Metal-binding</keyword>
<keyword evidence="6" id="KW-0560">Oxidoreductase</keyword>
<evidence type="ECO:0000256" key="8">
    <source>
        <dbReference type="ARBA" id="ARBA00023268"/>
    </source>
</evidence>
<dbReference type="GO" id="GO:0004149">
    <property type="term" value="F:dihydrolipoyllysine-residue succinyltransferase activity"/>
    <property type="evidence" value="ECO:0007669"/>
    <property type="project" value="UniProtKB-EC"/>
</dbReference>
<evidence type="ECO:0000256" key="1">
    <source>
        <dbReference type="ARBA" id="ARBA00001946"/>
    </source>
</evidence>
<dbReference type="GO" id="GO:0046872">
    <property type="term" value="F:metal ion binding"/>
    <property type="evidence" value="ECO:0007669"/>
    <property type="project" value="UniProtKB-KW"/>
</dbReference>
<dbReference type="Pfam" id="PF16870">
    <property type="entry name" value="OxoGdeHyase_C"/>
    <property type="match status" value="1"/>
</dbReference>
<comment type="cofactor">
    <cofactor evidence="2">
        <name>thiamine diphosphate</name>
        <dbReference type="ChEBI" id="CHEBI:58937"/>
    </cofactor>
</comment>
<dbReference type="Gene3D" id="3.30.559.10">
    <property type="entry name" value="Chloramphenicol acetyltransferase-like domain"/>
    <property type="match status" value="1"/>
</dbReference>
<evidence type="ECO:0000256" key="3">
    <source>
        <dbReference type="ARBA" id="ARBA00004813"/>
    </source>
</evidence>
<dbReference type="Gene3D" id="3.40.50.970">
    <property type="match status" value="1"/>
</dbReference>
<dbReference type="InterPro" id="IPR011603">
    <property type="entry name" value="2oxoglutarate_DH_E1"/>
</dbReference>
<evidence type="ECO:0000313" key="11">
    <source>
        <dbReference type="EMBL" id="CAB4554322.1"/>
    </source>
</evidence>
<dbReference type="GO" id="GO:0030976">
    <property type="term" value="F:thiamine pyrophosphate binding"/>
    <property type="evidence" value="ECO:0007669"/>
    <property type="project" value="InterPro"/>
</dbReference>
<dbReference type="Gene3D" id="3.40.50.11610">
    <property type="entry name" value="Multifunctional 2-oxoglutarate metabolism enzyme, C-terminal domain"/>
    <property type="match status" value="1"/>
</dbReference>
<keyword evidence="5" id="KW-0460">Magnesium</keyword>
<dbReference type="SUPFAM" id="SSF52518">
    <property type="entry name" value="Thiamin diphosphate-binding fold (THDP-binding)"/>
    <property type="match status" value="2"/>
</dbReference>
<sequence length="1110" mass="123227">MAKTIATNMDLSLQVPTATSVRTLPAKLMIDNRIVINSHLSRTRGGKISFTHIIGFAIIQALKKFPSQNVYYDIVDEKPVVIQPANINFGLAIDIPKPDGTRALLVPNIKRAQRLNFAEFLAAYEDLVSRARLNTLTAGDFQGTTISLTNPGGIGTVHSVPRLTKGQGCIVGAGALDYPAEFQGMSDAQLAKIGISKTITLTSTYDHRVIQGAGSGEFLKIVHGLLLGEEGFYDQIFADLRIPYEPVRWVSDFDRDGLDDREKSTRIQELINAYRVRGHLMADTDPLEYRQRSHPDLDVLNHGLSLWDLDRSFRTAGFSGKQKAPFRDILKILRDSYCRTVGVEYMHIQDPEQRKWFQEKLETSYAKPTREEQLRILSKLNEAEAFETFLQTKFVGQKRFSLEGGESAIAALDEILQSAANAAIDEVCIGMAHRGRLNVLTNIAGKTYGQVFKEFEGNTDTKTVQGSGDVKYHLGTEGVFESLEGNKVKVSLAANPSHLEAVNPVLEGVVRAKLDRLNAIPKDEFPVIPVLIHGDAAFAGQGVVPETLNMAQLRGYKTGGTIHLVINNQVGFTTPPSESRSTVYSTDSAKAIQAPIFHVNGDDPEAVVRVAHLAFEYRMKFKNDVVIDLICYRRRGHNEGDDPSMTQPLMYNLIEAKRSVRTLYLESLVGRGDLTQGEFEAANSDFQQRLEQAFVDVHEAMAAPIELIPRRVGIGTTASDAPELLRPTAVAKEVIEVIGDAHNNTPVGFSVHPKLQQLLTKRVEMSREGGIDWGFGELLALGSLVMDGVPVRLAGQDSRRGTFVQRHAVFHDRVNGQEWIPLRNLMQGQAKFWIYDSLLSEYAAMGFEYGYSIENKEALVLWEAQFGDFVNGAQTIVDEFISSAEQKWNQHSSLVLLLPHGYEGQGPDHSSARIERFLQLCAENNMTVAQPSTPASHFHLLRRQAYTRPRRPLIVFTPKSMLRLKAASSSVQDFTQGTFQPVIPDQQGLDKAAVRRVILCSGKVYWDLMAEIEKRGEKSIAVVRIEQLYPTPVDEIKATYAQYPNAQLFWVQDEPANQGPWTYVGLFLPKYMNGQVATLVSRPASASPATGSAKRHAVEQADLITRALAF</sequence>
<protein>
    <submittedName>
        <fullName evidence="11">Unannotated protein</fullName>
    </submittedName>
</protein>
<dbReference type="InterPro" id="IPR031717">
    <property type="entry name" value="ODO-1/KGD_C"/>
</dbReference>
<name>A0A6J6CS46_9ZZZZ</name>
<evidence type="ECO:0000256" key="5">
    <source>
        <dbReference type="ARBA" id="ARBA00022842"/>
    </source>
</evidence>
<feature type="domain" description="Transketolase-like pyrimidine-binding" evidence="10">
    <location>
        <begin position="771"/>
        <end position="964"/>
    </location>
</feature>
<evidence type="ECO:0000256" key="7">
    <source>
        <dbReference type="ARBA" id="ARBA00023052"/>
    </source>
</evidence>
<dbReference type="InterPro" id="IPR005475">
    <property type="entry name" value="Transketolase-like_Pyr-bd"/>
</dbReference>
<dbReference type="SUPFAM" id="SSF52777">
    <property type="entry name" value="CoA-dependent acyltransferases"/>
    <property type="match status" value="1"/>
</dbReference>
<gene>
    <name evidence="11" type="ORF">UFOPK1537_00518</name>
</gene>
<reference evidence="11" key="1">
    <citation type="submission" date="2020-05" db="EMBL/GenBank/DDBJ databases">
        <authorList>
            <person name="Chiriac C."/>
            <person name="Salcher M."/>
            <person name="Ghai R."/>
            <person name="Kavagutti S V."/>
        </authorList>
    </citation>
    <scope>NUCLEOTIDE SEQUENCE</scope>
</reference>
<dbReference type="InterPro" id="IPR042179">
    <property type="entry name" value="KGD_C_sf"/>
</dbReference>
<dbReference type="Pfam" id="PF02779">
    <property type="entry name" value="Transket_pyr"/>
    <property type="match status" value="1"/>
</dbReference>
<keyword evidence="7" id="KW-0786">Thiamine pyrophosphate</keyword>